<feature type="domain" description="MIF4G" evidence="5">
    <location>
        <begin position="137"/>
        <end position="325"/>
    </location>
</feature>
<evidence type="ECO:0000313" key="6">
    <source>
        <dbReference type="EMBL" id="CAG9855689.1"/>
    </source>
</evidence>
<comment type="subcellular location">
    <subcellularLocation>
        <location evidence="1">Cytoplasm</location>
    </subcellularLocation>
</comment>
<evidence type="ECO:0000256" key="2">
    <source>
        <dbReference type="ARBA" id="ARBA00022490"/>
    </source>
</evidence>
<dbReference type="InterPro" id="IPR003890">
    <property type="entry name" value="MIF4G-like_typ-3"/>
</dbReference>
<dbReference type="PANTHER" id="PTHR23254">
    <property type="entry name" value="EIF4G DOMAIN PROTEIN"/>
    <property type="match status" value="1"/>
</dbReference>
<dbReference type="InterPro" id="IPR016024">
    <property type="entry name" value="ARM-type_fold"/>
</dbReference>
<keyword evidence="2" id="KW-0963">Cytoplasm</keyword>
<evidence type="ECO:0000256" key="3">
    <source>
        <dbReference type="ARBA" id="ARBA00022845"/>
    </source>
</evidence>
<dbReference type="Proteomes" id="UP001153712">
    <property type="component" value="Chromosome 11"/>
</dbReference>
<dbReference type="GO" id="GO:0006446">
    <property type="term" value="P:regulation of translational initiation"/>
    <property type="evidence" value="ECO:0007669"/>
    <property type="project" value="TreeGrafter"/>
</dbReference>
<feature type="region of interest" description="Disordered" evidence="4">
    <location>
        <begin position="1"/>
        <end position="57"/>
    </location>
</feature>
<dbReference type="GO" id="GO:0005737">
    <property type="term" value="C:cytoplasm"/>
    <property type="evidence" value="ECO:0007669"/>
    <property type="project" value="UniProtKB-SubCell"/>
</dbReference>
<evidence type="ECO:0000256" key="4">
    <source>
        <dbReference type="SAM" id="MobiDB-lite"/>
    </source>
</evidence>
<evidence type="ECO:0000256" key="1">
    <source>
        <dbReference type="ARBA" id="ARBA00004496"/>
    </source>
</evidence>
<dbReference type="SMART" id="SM00543">
    <property type="entry name" value="MIF4G"/>
    <property type="match status" value="1"/>
</dbReference>
<dbReference type="PANTHER" id="PTHR23254:SF15">
    <property type="entry name" value="POLYADENYLATE-BINDING PROTEIN-INTERACTING PROTEIN 1"/>
    <property type="match status" value="1"/>
</dbReference>
<evidence type="ECO:0000313" key="7">
    <source>
        <dbReference type="Proteomes" id="UP001153712"/>
    </source>
</evidence>
<feature type="region of interest" description="Disordered" evidence="4">
    <location>
        <begin position="76"/>
        <end position="100"/>
    </location>
</feature>
<feature type="compositionally biased region" description="Polar residues" evidence="4">
    <location>
        <begin position="30"/>
        <end position="55"/>
    </location>
</feature>
<dbReference type="OrthoDB" id="8171816at2759"/>
<organism evidence="6 7">
    <name type="scientific">Phyllotreta striolata</name>
    <name type="common">Striped flea beetle</name>
    <name type="synonym">Crioceris striolata</name>
    <dbReference type="NCBI Taxonomy" id="444603"/>
    <lineage>
        <taxon>Eukaryota</taxon>
        <taxon>Metazoa</taxon>
        <taxon>Ecdysozoa</taxon>
        <taxon>Arthropoda</taxon>
        <taxon>Hexapoda</taxon>
        <taxon>Insecta</taxon>
        <taxon>Pterygota</taxon>
        <taxon>Neoptera</taxon>
        <taxon>Endopterygota</taxon>
        <taxon>Coleoptera</taxon>
        <taxon>Polyphaga</taxon>
        <taxon>Cucujiformia</taxon>
        <taxon>Chrysomeloidea</taxon>
        <taxon>Chrysomelidae</taxon>
        <taxon>Galerucinae</taxon>
        <taxon>Alticini</taxon>
        <taxon>Phyllotreta</taxon>
    </lineage>
</organism>
<reference evidence="6" key="1">
    <citation type="submission" date="2022-01" db="EMBL/GenBank/DDBJ databases">
        <authorList>
            <person name="King R."/>
        </authorList>
    </citation>
    <scope>NUCLEOTIDE SEQUENCE</scope>
</reference>
<keyword evidence="3" id="KW-0810">Translation regulation</keyword>
<gene>
    <name evidence="6" type="ORF">PHYEVI_LOCUS2135</name>
</gene>
<dbReference type="AlphaFoldDB" id="A0A9N9XIY1"/>
<dbReference type="SUPFAM" id="SSF48371">
    <property type="entry name" value="ARM repeat"/>
    <property type="match status" value="1"/>
</dbReference>
<accession>A0A9N9XIY1</accession>
<sequence>MENTTLWNKDSKDLQTKRRPPKTIPYSELPASQQNSQPNSVQFGQNAEVSGQLQQRSDKKLEQLVANSTLRADAEEWFPSKPIAQPVPLNNPGENPSRIQDRLKKHKNPEKVSENDGVNDDNQAHMVENRRDSSADFDRLKRIIGTLTKDPGQFHNLLDIFMETLEPYVSNGIPISDITGIIVNQAIIYPNFRYTGARLCWYIERISPMFRANLHMICKKKIVDNQDNSDIMNCLPFIAELYIHLPHENLYGSLLITAFQKLINIGDSDSIKCVCQSLKLTGYSLERSNKSDLDKVVDDLKSFIGRVEGSARILLDSVFQLRSSNWGHTGESTESESDDHDTFDEEVFYEGLTNEESEFIARHMTAQDDFDSEDFDPDELCDPEPEMDEEIQEAFKEFVRLSGKR</sequence>
<dbReference type="GO" id="GO:0003723">
    <property type="term" value="F:RNA binding"/>
    <property type="evidence" value="ECO:0007669"/>
    <property type="project" value="InterPro"/>
</dbReference>
<dbReference type="Gene3D" id="1.25.40.180">
    <property type="match status" value="1"/>
</dbReference>
<dbReference type="InterPro" id="IPR051367">
    <property type="entry name" value="mRNA_TranslReg/HistoneTransl"/>
</dbReference>
<keyword evidence="7" id="KW-1185">Reference proteome</keyword>
<proteinExistence type="predicted"/>
<protein>
    <recommendedName>
        <fullName evidence="5">MIF4G domain-containing protein</fullName>
    </recommendedName>
</protein>
<evidence type="ECO:0000259" key="5">
    <source>
        <dbReference type="SMART" id="SM00543"/>
    </source>
</evidence>
<dbReference type="GO" id="GO:0008494">
    <property type="term" value="F:translation activator activity"/>
    <property type="evidence" value="ECO:0007669"/>
    <property type="project" value="TreeGrafter"/>
</dbReference>
<dbReference type="EMBL" id="OU900104">
    <property type="protein sequence ID" value="CAG9855689.1"/>
    <property type="molecule type" value="Genomic_DNA"/>
</dbReference>
<name>A0A9N9XIY1_PHYSR</name>